<sequence length="102" mass="11518">MTAEKVDLRRQCLRWARSLRICRFRGLLGICRCRELEIVWDQLRVHNRRPDLCLVLASGFVQVHGEGSLIGPRSGSQGWHGQRPTGSEAAWSAVPARTVAVR</sequence>
<reference evidence="1 2" key="1">
    <citation type="submission" date="2024-01" db="EMBL/GenBank/DDBJ databases">
        <title>The genomes of 5 underutilized Papilionoideae crops provide insights into root nodulation and disease resistance.</title>
        <authorList>
            <person name="Yuan L."/>
        </authorList>
    </citation>
    <scope>NUCLEOTIDE SEQUENCE [LARGE SCALE GENOMIC DNA]</scope>
    <source>
        <strain evidence="1">LY-2023</strain>
        <tissue evidence="1">Leaf</tissue>
    </source>
</reference>
<gene>
    <name evidence="1" type="ORF">RJT34_02936</name>
</gene>
<keyword evidence="2" id="KW-1185">Reference proteome</keyword>
<dbReference type="EMBL" id="JAYKXN010000001">
    <property type="protein sequence ID" value="KAK7318237.1"/>
    <property type="molecule type" value="Genomic_DNA"/>
</dbReference>
<organism evidence="1 2">
    <name type="scientific">Clitoria ternatea</name>
    <name type="common">Butterfly pea</name>
    <dbReference type="NCBI Taxonomy" id="43366"/>
    <lineage>
        <taxon>Eukaryota</taxon>
        <taxon>Viridiplantae</taxon>
        <taxon>Streptophyta</taxon>
        <taxon>Embryophyta</taxon>
        <taxon>Tracheophyta</taxon>
        <taxon>Spermatophyta</taxon>
        <taxon>Magnoliopsida</taxon>
        <taxon>eudicotyledons</taxon>
        <taxon>Gunneridae</taxon>
        <taxon>Pentapetalae</taxon>
        <taxon>rosids</taxon>
        <taxon>fabids</taxon>
        <taxon>Fabales</taxon>
        <taxon>Fabaceae</taxon>
        <taxon>Papilionoideae</taxon>
        <taxon>50 kb inversion clade</taxon>
        <taxon>NPAAA clade</taxon>
        <taxon>indigoferoid/millettioid clade</taxon>
        <taxon>Phaseoleae</taxon>
        <taxon>Clitoria</taxon>
    </lineage>
</organism>
<evidence type="ECO:0000313" key="2">
    <source>
        <dbReference type="Proteomes" id="UP001359559"/>
    </source>
</evidence>
<dbReference type="Proteomes" id="UP001359559">
    <property type="component" value="Unassembled WGS sequence"/>
</dbReference>
<comment type="caution">
    <text evidence="1">The sequence shown here is derived from an EMBL/GenBank/DDBJ whole genome shotgun (WGS) entry which is preliminary data.</text>
</comment>
<name>A0AAN9KIV0_CLITE</name>
<accession>A0AAN9KIV0</accession>
<proteinExistence type="predicted"/>
<protein>
    <submittedName>
        <fullName evidence="1">Uncharacterized protein</fullName>
    </submittedName>
</protein>
<dbReference type="AlphaFoldDB" id="A0AAN9KIV0"/>
<evidence type="ECO:0000313" key="1">
    <source>
        <dbReference type="EMBL" id="KAK7318237.1"/>
    </source>
</evidence>